<proteinExistence type="predicted"/>
<accession>A0A0N0GGE0</accession>
<organism evidence="2 3">
    <name type="scientific">Pseudomonas syringae pv. cilantro</name>
    <dbReference type="NCBI Taxonomy" id="81035"/>
    <lineage>
        <taxon>Bacteria</taxon>
        <taxon>Pseudomonadati</taxon>
        <taxon>Pseudomonadota</taxon>
        <taxon>Gammaproteobacteria</taxon>
        <taxon>Pseudomonadales</taxon>
        <taxon>Pseudomonadaceae</taxon>
        <taxon>Pseudomonas</taxon>
        <taxon>Pseudomonas syringae</taxon>
    </lineage>
</organism>
<evidence type="ECO:0000313" key="3">
    <source>
        <dbReference type="Proteomes" id="UP000037891"/>
    </source>
</evidence>
<comment type="caution">
    <text evidence="2">The sequence shown here is derived from an EMBL/GenBank/DDBJ whole genome shotgun (WGS) entry which is preliminary data.</text>
</comment>
<dbReference type="AlphaFoldDB" id="A0A0N0GGE0"/>
<feature type="region of interest" description="Disordered" evidence="1">
    <location>
        <begin position="1"/>
        <end position="53"/>
    </location>
</feature>
<reference evidence="2 3" key="1">
    <citation type="submission" date="2015-07" db="EMBL/GenBank/DDBJ databases">
        <authorList>
            <person name="Noorani M."/>
        </authorList>
    </citation>
    <scope>NUCLEOTIDE SEQUENCE [LARGE SCALE GENOMIC DNA]</scope>
    <source>
        <strain evidence="2 3">0788_9</strain>
    </source>
</reference>
<dbReference type="EMBL" id="LGLN01000033">
    <property type="protein sequence ID" value="KPC33158.1"/>
    <property type="molecule type" value="Genomic_DNA"/>
</dbReference>
<dbReference type="Proteomes" id="UP000037891">
    <property type="component" value="Unassembled WGS sequence"/>
</dbReference>
<evidence type="ECO:0000313" key="2">
    <source>
        <dbReference type="EMBL" id="KPC33158.1"/>
    </source>
</evidence>
<sequence>MQKAENNFFSAMSRAQARQPSRIKPYSTSQGESRDIEKLILFRNRRNQGKKIS</sequence>
<feature type="compositionally biased region" description="Basic residues" evidence="1">
    <location>
        <begin position="43"/>
        <end position="53"/>
    </location>
</feature>
<evidence type="ECO:0000256" key="1">
    <source>
        <dbReference type="SAM" id="MobiDB-lite"/>
    </source>
</evidence>
<feature type="compositionally biased region" description="Polar residues" evidence="1">
    <location>
        <begin position="1"/>
        <end position="10"/>
    </location>
</feature>
<gene>
    <name evidence="2" type="ORF">ABJ99_2014</name>
</gene>
<reference evidence="2 3" key="2">
    <citation type="submission" date="2015-10" db="EMBL/GenBank/DDBJ databases">
        <title>Comparative genomics and high-throughput reverse genetic screens identify a new phytobacterial MAMP and an Arabidopsis receptor required for immune elicitation.</title>
        <authorList>
            <person name="Mott G.A."/>
            <person name="Thakur S."/>
            <person name="Wang P.W."/>
            <person name="Desveaux D."/>
            <person name="Guttman D.S."/>
        </authorList>
    </citation>
    <scope>NUCLEOTIDE SEQUENCE [LARGE SCALE GENOMIC DNA]</scope>
    <source>
        <strain evidence="2 3">0788_9</strain>
    </source>
</reference>
<dbReference type="RefSeq" id="WP_154864404.1">
    <property type="nucleotide sequence ID" value="NZ_LGLN01000033.1"/>
</dbReference>
<dbReference type="PATRIC" id="fig|81035.3.peg.2168"/>
<protein>
    <submittedName>
        <fullName evidence="2">Uncharacterized protein</fullName>
    </submittedName>
</protein>
<name>A0A0N0GGE0_PSESX</name>